<dbReference type="EMBL" id="CP059488">
    <property type="protein sequence ID" value="QQD71927.1"/>
    <property type="molecule type" value="Genomic_DNA"/>
</dbReference>
<dbReference type="Proteomes" id="UP000595420">
    <property type="component" value="Chromosome"/>
</dbReference>
<organism evidence="3 4">
    <name type="scientific">Acidithiobacillus ferrivorans</name>
    <dbReference type="NCBI Taxonomy" id="160808"/>
    <lineage>
        <taxon>Bacteria</taxon>
        <taxon>Pseudomonadati</taxon>
        <taxon>Pseudomonadota</taxon>
        <taxon>Acidithiobacillia</taxon>
        <taxon>Acidithiobacillales</taxon>
        <taxon>Acidithiobacillaceae</taxon>
        <taxon>Acidithiobacillus</taxon>
    </lineage>
</organism>
<accession>A0A7T4WC65</accession>
<feature type="compositionally biased region" description="Polar residues" evidence="1">
    <location>
        <begin position="505"/>
        <end position="516"/>
    </location>
</feature>
<feature type="region of interest" description="Disordered" evidence="1">
    <location>
        <begin position="450"/>
        <end position="472"/>
    </location>
</feature>
<feature type="region of interest" description="Disordered" evidence="1">
    <location>
        <begin position="484"/>
        <end position="517"/>
    </location>
</feature>
<dbReference type="RefSeq" id="WP_198660109.1">
    <property type="nucleotide sequence ID" value="NZ_CP059488.1"/>
</dbReference>
<evidence type="ECO:0000313" key="3">
    <source>
        <dbReference type="EMBL" id="QQD71927.1"/>
    </source>
</evidence>
<evidence type="ECO:0000256" key="1">
    <source>
        <dbReference type="SAM" id="MobiDB-lite"/>
    </source>
</evidence>
<evidence type="ECO:0000259" key="2">
    <source>
        <dbReference type="Pfam" id="PF13362"/>
    </source>
</evidence>
<dbReference type="AlphaFoldDB" id="A0A7T4WC65"/>
<gene>
    <name evidence="3" type="ORF">H2515_10870</name>
</gene>
<sequence length="825" mass="91151">MNAYNRETIVNALAAAGIPYQILGREIEADVLGTGHKTHKINPAKGVYLDSATGAGGTIEGLLRTMDLAPSPSGSPDQPIARQTDNSQLARTLWNGAWACKTPQELYNGPDLNGLSAMNKGARRAQWQTARDVTVQYLSHRGLDDTHWLGQVRIGLPDRFSPEGARAVMILPMRGDGNICGIQQTFINDEGQKLDRKMLGRKGVIRLPPPPEAVPMPLTGTAQEKGMLLLGEGFETTAVAIQASGLPGIVAYDVGRVQKWAMEQAEAAHKPTNRGTAVPVIGVLVDRDINRVGQRGARDAISSLDEAGLAARYLEPSTQIIGGPKGADWADARQELGPGGIRAALTQCMDQQNKLAAYRETHSHEVDAAMALPDDHKRASGIAAVVPYMSPRQINRALEDPYWVVRLNTLYTLQMAGRTEEIDRTHAKNLVEDKIPAVHTRAIAAFQDRFSPHPSKKKEVPMQQPSVSLDPNDSKDVAAILGLPDNTNFDNPIPPQTPPERSHNMEQQANAPQATRQYPRMEASLKAQDETWYQASLYADKEGQLKGTVSITNKEQSLDERHKVEYEAKNDKNGTPFLHAKVQIPDRPDVHVFVRPDAKSEVAMVSFTELKNRKHQQIEGQGGILKPNDAARTDGAKDKTIQAIGEKLGVKYLEGPAPDKEKRQYPRMESALKAQDGTWYTAGVYADKDGQLKATVRINHQETGLDEHHKVSFEEREGSSSGRYYSAKIEREDKPSVFMNVQAPTMKEGDIRIARTDFTEFHPEEEDKNKRFDRIQGQGGWLKPNEAMLVKGDKDHTMQFMREKLNVDPVKQVEQAKAKAKGVER</sequence>
<evidence type="ECO:0000313" key="4">
    <source>
        <dbReference type="Proteomes" id="UP000595420"/>
    </source>
</evidence>
<protein>
    <submittedName>
        <fullName evidence="3">Toprim domain-containing protein</fullName>
    </submittedName>
</protein>
<dbReference type="InterPro" id="IPR006171">
    <property type="entry name" value="TOPRIM_dom"/>
</dbReference>
<proteinExistence type="predicted"/>
<reference evidence="3 4" key="1">
    <citation type="submission" date="2020-07" db="EMBL/GenBank/DDBJ databases">
        <title>Complete genome sequence analysis of Acidithiobacillus ferrivorans XJFY6S-08 reveals extreme environmental adaptation to alpine acid mine drainage.</title>
        <authorList>
            <person name="Yan L."/>
            <person name="Ni Y."/>
        </authorList>
    </citation>
    <scope>NUCLEOTIDE SEQUENCE [LARGE SCALE GENOMIC DNA]</scope>
    <source>
        <strain evidence="3 4">XJFY6S-08</strain>
    </source>
</reference>
<name>A0A7T4WC65_9PROT</name>
<feature type="domain" description="Toprim" evidence="2">
    <location>
        <begin position="228"/>
        <end position="338"/>
    </location>
</feature>
<dbReference type="Pfam" id="PF13362">
    <property type="entry name" value="Toprim_3"/>
    <property type="match status" value="1"/>
</dbReference>